<dbReference type="RefSeq" id="WP_034972762.1">
    <property type="nucleotide sequence ID" value="NZ_FOFI01000003.1"/>
</dbReference>
<evidence type="ECO:0000313" key="5">
    <source>
        <dbReference type="Proteomes" id="UP000028623"/>
    </source>
</evidence>
<name>A0A085B7X3_9FLAO</name>
<dbReference type="EMBL" id="JPLY01000001">
    <property type="protein sequence ID" value="KFC23099.1"/>
    <property type="molecule type" value="Genomic_DNA"/>
</dbReference>
<accession>A0A085B7X3</accession>
<dbReference type="eggNOG" id="ENOG50338AH">
    <property type="taxonomic scope" value="Bacteria"/>
</dbReference>
<protein>
    <recommendedName>
        <fullName evidence="2">DUF6759 domain-containing protein</fullName>
    </recommendedName>
</protein>
<dbReference type="Proteomes" id="UP000028623">
    <property type="component" value="Unassembled WGS sequence"/>
</dbReference>
<reference evidence="3 5" key="1">
    <citation type="submission" date="2014-07" db="EMBL/GenBank/DDBJ databases">
        <title>Epilithonimonas lactis LMG 22401 Genome.</title>
        <authorList>
            <person name="Pipes S.E."/>
            <person name="Stropko S.J."/>
        </authorList>
    </citation>
    <scope>NUCLEOTIDE SEQUENCE [LARGE SCALE GENOMIC DNA]</scope>
    <source>
        <strain evidence="3 5">LMG 24401</strain>
    </source>
</reference>
<dbReference type="EMBL" id="JPLY01000006">
    <property type="protein sequence ID" value="KFC18568.1"/>
    <property type="molecule type" value="Genomic_DNA"/>
</dbReference>
<feature type="chain" id="PRO_5010608757" description="DUF6759 domain-containing protein" evidence="1">
    <location>
        <begin position="19"/>
        <end position="190"/>
    </location>
</feature>
<proteinExistence type="predicted"/>
<dbReference type="Pfam" id="PF20545">
    <property type="entry name" value="DUF6759"/>
    <property type="match status" value="1"/>
</dbReference>
<feature type="signal peptide" evidence="1">
    <location>
        <begin position="1"/>
        <end position="18"/>
    </location>
</feature>
<gene>
    <name evidence="4" type="ORF">IO89_00345</name>
    <name evidence="3" type="ORF">IO89_17095</name>
</gene>
<evidence type="ECO:0000259" key="2">
    <source>
        <dbReference type="Pfam" id="PF20545"/>
    </source>
</evidence>
<evidence type="ECO:0000313" key="4">
    <source>
        <dbReference type="EMBL" id="KFC23099.1"/>
    </source>
</evidence>
<sequence>MKKIFLLLFFTIGISVFSQSVFEAKQTTDRAVVENFIKNNPNHPAVPQLKQRALSLKYAASSSSSTVAKPTITQMSERKIEKTSKVGTTATKGEPSEQAKNTAAVLTSLFNNDPNKKEAIVQFVNKSKCILLIKISGKKFYNLTVPANGQNYILVDKGNYAVTTSICDAAYNTNKSFTKDIIITLNGGKK</sequence>
<comment type="caution">
    <text evidence="3">The sequence shown here is derived from an EMBL/GenBank/DDBJ whole genome shotgun (WGS) entry which is preliminary data.</text>
</comment>
<keyword evidence="1" id="KW-0732">Signal</keyword>
<dbReference type="STRING" id="421072.SAMN04488097_2864"/>
<organism evidence="3 5">
    <name type="scientific">Epilithonimonas lactis</name>
    <dbReference type="NCBI Taxonomy" id="421072"/>
    <lineage>
        <taxon>Bacteria</taxon>
        <taxon>Pseudomonadati</taxon>
        <taxon>Bacteroidota</taxon>
        <taxon>Flavobacteriia</taxon>
        <taxon>Flavobacteriales</taxon>
        <taxon>Weeksellaceae</taxon>
        <taxon>Chryseobacterium group</taxon>
        <taxon>Epilithonimonas</taxon>
    </lineage>
</organism>
<feature type="domain" description="DUF6759" evidence="2">
    <location>
        <begin position="96"/>
        <end position="186"/>
    </location>
</feature>
<evidence type="ECO:0000313" key="3">
    <source>
        <dbReference type="EMBL" id="KFC18568.1"/>
    </source>
</evidence>
<dbReference type="AlphaFoldDB" id="A0A085B7X3"/>
<dbReference type="InterPro" id="IPR046647">
    <property type="entry name" value="DUF6759"/>
</dbReference>
<keyword evidence="5" id="KW-1185">Reference proteome</keyword>
<evidence type="ECO:0000256" key="1">
    <source>
        <dbReference type="SAM" id="SignalP"/>
    </source>
</evidence>
<dbReference type="OrthoDB" id="1250055at2"/>